<keyword evidence="1" id="KW-0175">Coiled coil</keyword>
<dbReference type="OMA" id="CRRFECD"/>
<dbReference type="STRING" id="29139.ENSVURP00010005175"/>
<dbReference type="PANTHER" id="PTHR47899">
    <property type="entry name" value="COILED-COIL DOMAIN-CONTAINING PROTEIN 171"/>
    <property type="match status" value="1"/>
</dbReference>
<dbReference type="PANTHER" id="PTHR47899:SF1">
    <property type="entry name" value="COILED-COIL DOMAIN-CONTAINING PROTEIN 171"/>
    <property type="match status" value="1"/>
</dbReference>
<feature type="coiled-coil region" evidence="1">
    <location>
        <begin position="160"/>
        <end position="294"/>
    </location>
</feature>
<dbReference type="CTD" id="203238"/>
<organism evidence="3 4">
    <name type="scientific">Vombatus ursinus</name>
    <name type="common">Common wombat</name>
    <dbReference type="NCBI Taxonomy" id="29139"/>
    <lineage>
        <taxon>Eukaryota</taxon>
        <taxon>Metazoa</taxon>
        <taxon>Chordata</taxon>
        <taxon>Craniata</taxon>
        <taxon>Vertebrata</taxon>
        <taxon>Euteleostomi</taxon>
        <taxon>Mammalia</taxon>
        <taxon>Metatheria</taxon>
        <taxon>Diprotodontia</taxon>
        <taxon>Vombatidae</taxon>
        <taxon>Vombatus</taxon>
    </lineage>
</organism>
<accession>A0A4X2K7L4</accession>
<evidence type="ECO:0000256" key="2">
    <source>
        <dbReference type="SAM" id="MobiDB-lite"/>
    </source>
</evidence>
<feature type="coiled-coil region" evidence="1">
    <location>
        <begin position="659"/>
        <end position="732"/>
    </location>
</feature>
<dbReference type="RefSeq" id="XP_027718834.1">
    <property type="nucleotide sequence ID" value="XM_027863033.1"/>
</dbReference>
<reference evidence="4" key="1">
    <citation type="submission" date="2018-12" db="EMBL/GenBank/DDBJ databases">
        <authorList>
            <person name="Yazar S."/>
        </authorList>
    </citation>
    <scope>NUCLEOTIDE SEQUENCE [LARGE SCALE GENOMIC DNA]</scope>
</reference>
<keyword evidence="4" id="KW-1185">Reference proteome</keyword>
<feature type="coiled-coil region" evidence="1">
    <location>
        <begin position="456"/>
        <end position="525"/>
    </location>
</feature>
<dbReference type="Proteomes" id="UP000314987">
    <property type="component" value="Unassembled WGS sequence"/>
</dbReference>
<reference evidence="3" key="2">
    <citation type="submission" date="2025-08" db="UniProtKB">
        <authorList>
            <consortium name="Ensembl"/>
        </authorList>
    </citation>
    <scope>IDENTIFICATION</scope>
</reference>
<name>A0A4X2K7L4_VOMUR</name>
<feature type="coiled-coil region" evidence="1">
    <location>
        <begin position="992"/>
        <end position="1148"/>
    </location>
</feature>
<protein>
    <submittedName>
        <fullName evidence="3">Coiled-coil domain containing 171</fullName>
    </submittedName>
</protein>
<feature type="coiled-coil region" evidence="1">
    <location>
        <begin position="771"/>
        <end position="801"/>
    </location>
</feature>
<reference evidence="3" key="3">
    <citation type="submission" date="2025-09" db="UniProtKB">
        <authorList>
            <consortium name="Ensembl"/>
        </authorList>
    </citation>
    <scope>IDENTIFICATION</scope>
</reference>
<gene>
    <name evidence="3" type="primary">CCDC171</name>
</gene>
<evidence type="ECO:0000313" key="4">
    <source>
        <dbReference type="Proteomes" id="UP000314987"/>
    </source>
</evidence>
<evidence type="ECO:0000313" key="3">
    <source>
        <dbReference type="Ensembl" id="ENSVURP00010005175.1"/>
    </source>
</evidence>
<dbReference type="OrthoDB" id="287623at2759"/>
<feature type="coiled-coil region" evidence="1">
    <location>
        <begin position="330"/>
        <end position="410"/>
    </location>
</feature>
<dbReference type="GeneTree" id="ENSGT00390000007924"/>
<sequence>MSINPSNINAEIQRLKNTAVDLKEMHRSNESDLDFITDLRKKLHRAKKEKLEITTSHNAQLLTYESQLTKLRSEVERGEALRQSLEYELALARKELGLGRLAIEEKLVEAHNKNEQLRVQNSELQGKINEIEKAFQTSQYNWKEECRRFELDLEERDNVIQNCNQEYDVLLKEKNRLENILKETLDQHQEQKNELESHIRETALEEFRLQAEQWETERRELQFLVQEQDNAIQNMHKKMEKLESEHLDCSNLLRRQASELESSSSREELLRKEYEAATMKVKKLEENIEAERAAHLESKFNSEIIQLRIRDLEGALQVEKVSQAEAVADLEMIKNEFKEVESAYEREKHNSQETFAKLKILERECFSKNKKLNEEIEEQKKVIMDLSKRLQSNEKSFSELQEELAMAKRHQACLTEMNEKNVKELELLLDSFAGSGQRTSGIHKDEDKAPSFSVVLETLRRTLTDYQNKLEDASNELNCLQMTSEKTFRELDATKQEMKCQNKSLKEAQDKLVNVNQELNHLRTKYADRESIIGTLKMELQNVLHCWEKEKMRGAQSENEIQKLSQAFHKDIEEKLTFLHTLYQHLVAGCVLIKQPEGMLDKFSWSELCAVLQENVDALILDLNRANEKITHLEYVCKNKSDTLRELQQTQEDTFNKVAEQIKAQESSWQKQKKDLEQHYTELLREVQMKAQKYQEIAEKNVEKSAFMEKSNEELVLENSQCKNMLAETQKEHTSLLAACALMSGALCPLYSRSCALSTQRDFLQDQVNMYDVLKQEIRTLVQALSDVEEKKQNEAKLKKKHFKGLIRVFRKGVIAVLAAKRLQILGQKCGSLFTWMESFKEGIGILVCTGEPKENHNLPRHRTEQMRCLQAVSWLTSSELLAAVISSMAELQEVVCKTDPNSVLCGHLLISAARNSFAKLMDKISLAMENVTLGSSRSFTYMEKDSLVQRLARGLHKVNTEALKYGLSGPVPIMKSVECLQKQIYEFTQRLHTAEVERRSLRLEVTEFKKNVHDMKKEIDKAQVLQMQLKEFKQSKLITRERFESACEELNNAFLREQQAQRLLNEQAQQLQELNYRLELCSSEEAGKNQTLGEAAKSLSEAKMELRRKDQSLRQLNRHLTQLEQDKRRLEESIHDAESALRMAAKDKEFVANHMRSVESALHKVRDQISLSRTAASRNDFTLQLPKLHLETLALEGLKGGPEVVACQAMIKSFMDVYQLASSRIATLEKEMTSHRNHISALKSELQTACLRENESLHSGSRDHSNLSISSRNTLHADRNMNGDFLPLKAELDTTYTFLKEAFVNSLPRSQASHSPAVNISTNSKRTVQNGF</sequence>
<dbReference type="InterPro" id="IPR038820">
    <property type="entry name" value="CCDC171"/>
</dbReference>
<proteinExistence type="predicted"/>
<dbReference type="GeneID" id="114043792"/>
<feature type="coiled-coil region" evidence="1">
    <location>
        <begin position="68"/>
        <end position="134"/>
    </location>
</feature>
<dbReference type="Ensembl" id="ENSVURT00010005857.1">
    <property type="protein sequence ID" value="ENSVURP00010005175.1"/>
    <property type="gene ID" value="ENSVURG00010004058.1"/>
</dbReference>
<feature type="region of interest" description="Disordered" evidence="2">
    <location>
        <begin position="1311"/>
        <end position="1333"/>
    </location>
</feature>
<evidence type="ECO:0000256" key="1">
    <source>
        <dbReference type="SAM" id="Coils"/>
    </source>
</evidence>